<gene>
    <name evidence="5" type="ORF">F5984_21635</name>
</gene>
<dbReference type="EMBL" id="WELI01000010">
    <property type="protein sequence ID" value="KAB7727669.1"/>
    <property type="molecule type" value="Genomic_DNA"/>
</dbReference>
<dbReference type="GO" id="GO:0015679">
    <property type="term" value="P:plasma membrane copper ion transport"/>
    <property type="evidence" value="ECO:0007669"/>
    <property type="project" value="TreeGrafter"/>
</dbReference>
<dbReference type="PANTHER" id="PTHR30097">
    <property type="entry name" value="CATION EFFLUX SYSTEM PROTEIN CUSB"/>
    <property type="match status" value="1"/>
</dbReference>
<evidence type="ECO:0000256" key="2">
    <source>
        <dbReference type="ARBA" id="ARBA00022448"/>
    </source>
</evidence>
<dbReference type="InterPro" id="IPR006143">
    <property type="entry name" value="RND_pump_MFP"/>
</dbReference>
<dbReference type="InterPro" id="IPR051909">
    <property type="entry name" value="MFP_Cation_Efflux"/>
</dbReference>
<dbReference type="GO" id="GO:0016020">
    <property type="term" value="C:membrane"/>
    <property type="evidence" value="ECO:0007669"/>
    <property type="project" value="InterPro"/>
</dbReference>
<feature type="compositionally biased region" description="Basic and acidic residues" evidence="3">
    <location>
        <begin position="19"/>
        <end position="30"/>
    </location>
</feature>
<dbReference type="InterPro" id="IPR058647">
    <property type="entry name" value="BSH_CzcB-like"/>
</dbReference>
<keyword evidence="2" id="KW-0813">Transport</keyword>
<dbReference type="Proteomes" id="UP000488299">
    <property type="component" value="Unassembled WGS sequence"/>
</dbReference>
<dbReference type="GO" id="GO:0022857">
    <property type="term" value="F:transmembrane transporter activity"/>
    <property type="evidence" value="ECO:0007669"/>
    <property type="project" value="InterPro"/>
</dbReference>
<dbReference type="Gene3D" id="2.40.30.170">
    <property type="match status" value="1"/>
</dbReference>
<dbReference type="SUPFAM" id="SSF111369">
    <property type="entry name" value="HlyD-like secretion proteins"/>
    <property type="match status" value="1"/>
</dbReference>
<evidence type="ECO:0000256" key="1">
    <source>
        <dbReference type="ARBA" id="ARBA00009477"/>
    </source>
</evidence>
<keyword evidence="6" id="KW-1185">Reference proteome</keyword>
<dbReference type="RefSeq" id="WP_152126301.1">
    <property type="nucleotide sequence ID" value="NZ_WELI01000010.1"/>
</dbReference>
<evidence type="ECO:0000313" key="5">
    <source>
        <dbReference type="EMBL" id="KAB7727669.1"/>
    </source>
</evidence>
<comment type="caution">
    <text evidence="5">The sequence shown here is derived from an EMBL/GenBank/DDBJ whole genome shotgun (WGS) entry which is preliminary data.</text>
</comment>
<dbReference type="AlphaFoldDB" id="A0A7J5TV72"/>
<proteinExistence type="inferred from homology"/>
<reference evidence="5 6" key="1">
    <citation type="submission" date="2019-10" db="EMBL/GenBank/DDBJ databases">
        <title>Rudanella paleaurantiibacter sp. nov., isolated from sludge.</title>
        <authorList>
            <person name="Xu S.Q."/>
        </authorList>
    </citation>
    <scope>NUCLEOTIDE SEQUENCE [LARGE SCALE GENOMIC DNA]</scope>
    <source>
        <strain evidence="5 6">HX-22-17</strain>
    </source>
</reference>
<dbReference type="PANTHER" id="PTHR30097:SF4">
    <property type="entry name" value="SLR6042 PROTEIN"/>
    <property type="match status" value="1"/>
</dbReference>
<feature type="region of interest" description="Disordered" evidence="3">
    <location>
        <begin position="19"/>
        <end position="46"/>
    </location>
</feature>
<dbReference type="Gene3D" id="2.40.50.100">
    <property type="match status" value="1"/>
</dbReference>
<accession>A0A7J5TV72</accession>
<name>A0A7J5TV72_9BACT</name>
<evidence type="ECO:0000256" key="3">
    <source>
        <dbReference type="SAM" id="MobiDB-lite"/>
    </source>
</evidence>
<dbReference type="Pfam" id="PF25973">
    <property type="entry name" value="BSH_CzcB"/>
    <property type="match status" value="1"/>
</dbReference>
<dbReference type="Gene3D" id="1.10.287.470">
    <property type="entry name" value="Helix hairpin bin"/>
    <property type="match status" value="1"/>
</dbReference>
<dbReference type="GO" id="GO:0060003">
    <property type="term" value="P:copper ion export"/>
    <property type="evidence" value="ECO:0007669"/>
    <property type="project" value="TreeGrafter"/>
</dbReference>
<feature type="domain" description="CzcB-like barrel-sandwich hybrid" evidence="4">
    <location>
        <begin position="91"/>
        <end position="230"/>
    </location>
</feature>
<organism evidence="5 6">
    <name type="scientific">Rudanella paleaurantiibacter</name>
    <dbReference type="NCBI Taxonomy" id="2614655"/>
    <lineage>
        <taxon>Bacteria</taxon>
        <taxon>Pseudomonadati</taxon>
        <taxon>Bacteroidota</taxon>
        <taxon>Cytophagia</taxon>
        <taxon>Cytophagales</taxon>
        <taxon>Cytophagaceae</taxon>
        <taxon>Rudanella</taxon>
    </lineage>
</organism>
<comment type="similarity">
    <text evidence="1">Belongs to the membrane fusion protein (MFP) (TC 8.A.1) family.</text>
</comment>
<protein>
    <submittedName>
        <fullName evidence="5">Efflux RND transporter periplasmic adaptor subunit</fullName>
    </submittedName>
</protein>
<sequence>MNYIAIALILTLSFACKPKTESGESTDKPTTEATAQTPADSAEAPSDEVILTADQIRLAGVATGPVEYRNLSQTLALNGRVVAGAQNRVSISALQGGFVRQITLLPGQRVRKGQVLARVENPDLIQVQQDYAENRARLTYLEAEYARQQELSRENVGALKVFQQTSADLNATRARLSALALRIRRLGLSPESATKGQFTSTYTVSSPVNGVVTEVPANLGQYVQPADVIAQLVGTDQLFAELTVFEKDLPLVQEGQRVRVRLAGAGRGEQTARIYLINRSIDTDRSVRVLARFEGGSSAATFPPNAFLQAVVELGANRSPALPEGAIVSSEGKEYIFVAQTPQGGNTPYKALPIRRGVTEDGYSAVVLPAGFDPAQTPVVVKGAYAILSQWKGGGEEE</sequence>
<dbReference type="NCBIfam" id="TIGR01730">
    <property type="entry name" value="RND_mfp"/>
    <property type="match status" value="1"/>
</dbReference>
<dbReference type="GO" id="GO:0030313">
    <property type="term" value="C:cell envelope"/>
    <property type="evidence" value="ECO:0007669"/>
    <property type="project" value="TreeGrafter"/>
</dbReference>
<evidence type="ECO:0000313" key="6">
    <source>
        <dbReference type="Proteomes" id="UP000488299"/>
    </source>
</evidence>
<evidence type="ECO:0000259" key="4">
    <source>
        <dbReference type="Pfam" id="PF25973"/>
    </source>
</evidence>